<dbReference type="Pfam" id="PF00534">
    <property type="entry name" value="Glycos_transf_1"/>
    <property type="match status" value="1"/>
</dbReference>
<gene>
    <name evidence="2" type="ORF">SD10_21325</name>
</gene>
<reference evidence="2 3" key="1">
    <citation type="journal article" date="2014" name="Curr. Microbiol.">
        <title>Spirosoma radiotolerans sp. nov., a gamma-radiation-resistant bacterium isolated from gamma ray-irradiated soil.</title>
        <authorList>
            <person name="Lee J.J."/>
            <person name="Srinivasan S."/>
            <person name="Lim S."/>
            <person name="Joe M."/>
            <person name="Im S."/>
            <person name="Bae S.I."/>
            <person name="Park K.R."/>
            <person name="Han J.H."/>
            <person name="Park S.H."/>
            <person name="Joo B.M."/>
            <person name="Park S.J."/>
            <person name="Kim M.K."/>
        </authorList>
    </citation>
    <scope>NUCLEOTIDE SEQUENCE [LARGE SCALE GENOMIC DNA]</scope>
    <source>
        <strain evidence="2 3">DG5A</strain>
    </source>
</reference>
<dbReference type="OrthoDB" id="9787111at2"/>
<evidence type="ECO:0000313" key="2">
    <source>
        <dbReference type="EMBL" id="AKD58702.1"/>
    </source>
</evidence>
<dbReference type="PANTHER" id="PTHR45947:SF13">
    <property type="entry name" value="TRANSFERASE"/>
    <property type="match status" value="1"/>
</dbReference>
<dbReference type="SUPFAM" id="SSF53756">
    <property type="entry name" value="UDP-Glycosyltransferase/glycogen phosphorylase"/>
    <property type="match status" value="1"/>
</dbReference>
<name>A0A0E4A266_9BACT</name>
<keyword evidence="2" id="KW-0808">Transferase</keyword>
<dbReference type="InterPro" id="IPR050194">
    <property type="entry name" value="Glycosyltransferase_grp1"/>
</dbReference>
<dbReference type="Gene3D" id="3.40.50.2000">
    <property type="entry name" value="Glycogen Phosphorylase B"/>
    <property type="match status" value="2"/>
</dbReference>
<proteinExistence type="predicted"/>
<dbReference type="Proteomes" id="UP000033054">
    <property type="component" value="Chromosome"/>
</dbReference>
<dbReference type="InterPro" id="IPR001296">
    <property type="entry name" value="Glyco_trans_1"/>
</dbReference>
<dbReference type="GO" id="GO:0016757">
    <property type="term" value="F:glycosyltransferase activity"/>
    <property type="evidence" value="ECO:0007669"/>
    <property type="project" value="InterPro"/>
</dbReference>
<dbReference type="PANTHER" id="PTHR45947">
    <property type="entry name" value="SULFOQUINOVOSYL TRANSFERASE SQD2"/>
    <property type="match status" value="1"/>
</dbReference>
<dbReference type="EMBL" id="CP010429">
    <property type="protein sequence ID" value="AKD58702.1"/>
    <property type="molecule type" value="Genomic_DNA"/>
</dbReference>
<accession>A0A0E4A266</accession>
<dbReference type="KEGG" id="srd:SD10_21325"/>
<dbReference type="HOGENOM" id="CLU_009583_35_0_10"/>
<feature type="domain" description="Glycosyl transferase family 1" evidence="1">
    <location>
        <begin position="216"/>
        <end position="359"/>
    </location>
</feature>
<dbReference type="STRING" id="1379870.SD10_21325"/>
<dbReference type="PATRIC" id="fig|1379870.5.peg.4601"/>
<dbReference type="RefSeq" id="WP_046579939.1">
    <property type="nucleotide sequence ID" value="NZ_CP010429.1"/>
</dbReference>
<evidence type="ECO:0000313" key="3">
    <source>
        <dbReference type="Proteomes" id="UP000033054"/>
    </source>
</evidence>
<organism evidence="2 3">
    <name type="scientific">Spirosoma radiotolerans</name>
    <dbReference type="NCBI Taxonomy" id="1379870"/>
    <lineage>
        <taxon>Bacteria</taxon>
        <taxon>Pseudomonadati</taxon>
        <taxon>Bacteroidota</taxon>
        <taxon>Cytophagia</taxon>
        <taxon>Cytophagales</taxon>
        <taxon>Cytophagaceae</taxon>
        <taxon>Spirosoma</taxon>
    </lineage>
</organism>
<evidence type="ECO:0000259" key="1">
    <source>
        <dbReference type="Pfam" id="PF00534"/>
    </source>
</evidence>
<dbReference type="AlphaFoldDB" id="A0A0E4A266"/>
<keyword evidence="3" id="KW-1185">Reference proteome</keyword>
<protein>
    <submittedName>
        <fullName evidence="2">Group 1 glycosyl transferase</fullName>
    </submittedName>
</protein>
<sequence>MKILFIHNRYQQHGGEDVIFDQEVSLLKAAGFDVEVLIFNNESFSKEKGAYKLVAGLKTFYNNESAKIVEMTICTFKPDVVHIHNLFYTASPSIISAVKRLGVPVVMTLHNYRLVCSGVFLMREGEVPCERCVSKTVPLDGIRYKCFRNSRLQSAQLTLVTSLHKVINTWKKVDKYVVLTDFAKTKILQSSLNLSSDQITVKPNSISDLGYVTPSSRKNFILYIGRLSPEKGISTLLDSIRKLPPINIKIIGDGPLRDSVDELSRGFPMVEYLGQQPREVVVEYLKQCKALVVPSVWYEGLPTVILEALSTGTPVLCADNPNLRSIVGDCASFFAAGDEQDLARKISHLYNNEISDLDCVRSRDQYEKRYTHEIVLQEQVDIYSSLVVRARISEHYLPDTV</sequence>